<dbReference type="PANTHER" id="PTHR33577">
    <property type="entry name" value="STERIGMATOCYSTIN BIOSYNTHESIS PEROXIDASE STCC-RELATED"/>
    <property type="match status" value="1"/>
</dbReference>
<dbReference type="EMBL" id="MU839829">
    <property type="protein sequence ID" value="KAK1757950.1"/>
    <property type="molecule type" value="Genomic_DNA"/>
</dbReference>
<feature type="signal peptide" evidence="8">
    <location>
        <begin position="1"/>
        <end position="19"/>
    </location>
</feature>
<dbReference type="Gene3D" id="1.10.489.10">
    <property type="entry name" value="Chloroperoxidase-like"/>
    <property type="match status" value="1"/>
</dbReference>
<dbReference type="InterPro" id="IPR036851">
    <property type="entry name" value="Chloroperoxidase-like_sf"/>
</dbReference>
<dbReference type="SUPFAM" id="SSF47571">
    <property type="entry name" value="Cloroperoxidase"/>
    <property type="match status" value="1"/>
</dbReference>
<keyword evidence="3" id="KW-0349">Heme</keyword>
<dbReference type="PANTHER" id="PTHR33577:SF7">
    <property type="entry name" value="HEME HALOPEROXIDASE FAMILY PROFILE DOMAIN-CONTAINING PROTEIN"/>
    <property type="match status" value="1"/>
</dbReference>
<keyword evidence="11" id="KW-1185">Reference proteome</keyword>
<proteinExistence type="inferred from homology"/>
<name>A0AAJ0FE98_9PEZI</name>
<comment type="similarity">
    <text evidence="7">Belongs to the chloroperoxidase family.</text>
</comment>
<comment type="caution">
    <text evidence="10">The sequence shown here is derived from an EMBL/GenBank/DDBJ whole genome shotgun (WGS) entry which is preliminary data.</text>
</comment>
<keyword evidence="2 10" id="KW-0575">Peroxidase</keyword>
<dbReference type="Pfam" id="PF01328">
    <property type="entry name" value="Peroxidase_2"/>
    <property type="match status" value="1"/>
</dbReference>
<evidence type="ECO:0000256" key="6">
    <source>
        <dbReference type="ARBA" id="ARBA00023004"/>
    </source>
</evidence>
<keyword evidence="8" id="KW-0732">Signal</keyword>
<gene>
    <name evidence="10" type="ORF">QBC47DRAFT_373468</name>
</gene>
<evidence type="ECO:0000313" key="11">
    <source>
        <dbReference type="Proteomes" id="UP001239445"/>
    </source>
</evidence>
<evidence type="ECO:0000256" key="3">
    <source>
        <dbReference type="ARBA" id="ARBA00022617"/>
    </source>
</evidence>
<dbReference type="GO" id="GO:0004601">
    <property type="term" value="F:peroxidase activity"/>
    <property type="evidence" value="ECO:0007669"/>
    <property type="project" value="UniProtKB-KW"/>
</dbReference>
<sequence>MKIHTQTFLAVVAASPAIAGFDSWTPPGPYDVRAPCPMLNTLANHGFLPHDGKDIDKETTETALFEALNINKTLGGFLFDFAITTNPKPNSTTFSLNDLGNHNVLEHDASLSRSDAFYGSALTFNQTVFDETQSYWTNEVINIEMAAHARVARIKTSQATNPTYSLSNLGSEFSFGESVAYVVLLGDKVSGTANRSWVQFFFEHERLPLHLGWHKPDSLFQEEDLFGWMDVMRNITQNETDAAPAVRLLRGRSHFGW</sequence>
<evidence type="ECO:0000256" key="5">
    <source>
        <dbReference type="ARBA" id="ARBA00023002"/>
    </source>
</evidence>
<feature type="chain" id="PRO_5042618244" evidence="8">
    <location>
        <begin position="20"/>
        <end position="257"/>
    </location>
</feature>
<accession>A0AAJ0FE98</accession>
<keyword evidence="4" id="KW-0479">Metal-binding</keyword>
<protein>
    <submittedName>
        <fullName evidence="10">Heme-thiolate peroxidase</fullName>
    </submittedName>
</protein>
<evidence type="ECO:0000259" key="9">
    <source>
        <dbReference type="PROSITE" id="PS51405"/>
    </source>
</evidence>
<evidence type="ECO:0000256" key="1">
    <source>
        <dbReference type="ARBA" id="ARBA00001970"/>
    </source>
</evidence>
<dbReference type="PROSITE" id="PS51405">
    <property type="entry name" value="HEME_HALOPEROXIDASE"/>
    <property type="match status" value="1"/>
</dbReference>
<dbReference type="Proteomes" id="UP001239445">
    <property type="component" value="Unassembled WGS sequence"/>
</dbReference>
<evidence type="ECO:0000313" key="10">
    <source>
        <dbReference type="EMBL" id="KAK1757950.1"/>
    </source>
</evidence>
<dbReference type="InterPro" id="IPR000028">
    <property type="entry name" value="Chloroperoxidase"/>
</dbReference>
<comment type="cofactor">
    <cofactor evidence="1">
        <name>heme b</name>
        <dbReference type="ChEBI" id="CHEBI:60344"/>
    </cofactor>
</comment>
<keyword evidence="6" id="KW-0408">Iron</keyword>
<dbReference type="AlphaFoldDB" id="A0AAJ0FE98"/>
<evidence type="ECO:0000256" key="7">
    <source>
        <dbReference type="ARBA" id="ARBA00025795"/>
    </source>
</evidence>
<organism evidence="10 11">
    <name type="scientific">Echria macrotheca</name>
    <dbReference type="NCBI Taxonomy" id="438768"/>
    <lineage>
        <taxon>Eukaryota</taxon>
        <taxon>Fungi</taxon>
        <taxon>Dikarya</taxon>
        <taxon>Ascomycota</taxon>
        <taxon>Pezizomycotina</taxon>
        <taxon>Sordariomycetes</taxon>
        <taxon>Sordariomycetidae</taxon>
        <taxon>Sordariales</taxon>
        <taxon>Schizotheciaceae</taxon>
        <taxon>Echria</taxon>
    </lineage>
</organism>
<evidence type="ECO:0000256" key="2">
    <source>
        <dbReference type="ARBA" id="ARBA00022559"/>
    </source>
</evidence>
<feature type="domain" description="Heme haloperoxidase family profile" evidence="9">
    <location>
        <begin position="20"/>
        <end position="227"/>
    </location>
</feature>
<dbReference type="GO" id="GO:0046872">
    <property type="term" value="F:metal ion binding"/>
    <property type="evidence" value="ECO:0007669"/>
    <property type="project" value="UniProtKB-KW"/>
</dbReference>
<reference evidence="10" key="1">
    <citation type="submission" date="2023-06" db="EMBL/GenBank/DDBJ databases">
        <title>Genome-scale phylogeny and comparative genomics of the fungal order Sordariales.</title>
        <authorList>
            <consortium name="Lawrence Berkeley National Laboratory"/>
            <person name="Hensen N."/>
            <person name="Bonometti L."/>
            <person name="Westerberg I."/>
            <person name="Brannstrom I.O."/>
            <person name="Guillou S."/>
            <person name="Cros-Aarteil S."/>
            <person name="Calhoun S."/>
            <person name="Haridas S."/>
            <person name="Kuo A."/>
            <person name="Mondo S."/>
            <person name="Pangilinan J."/>
            <person name="Riley R."/>
            <person name="Labutti K."/>
            <person name="Andreopoulos B."/>
            <person name="Lipzen A."/>
            <person name="Chen C."/>
            <person name="Yanf M."/>
            <person name="Daum C."/>
            <person name="Ng V."/>
            <person name="Clum A."/>
            <person name="Steindorff A."/>
            <person name="Ohm R."/>
            <person name="Martin F."/>
            <person name="Silar P."/>
            <person name="Natvig D."/>
            <person name="Lalanne C."/>
            <person name="Gautier V."/>
            <person name="Ament-Velasquez S.L."/>
            <person name="Kruys A."/>
            <person name="Hutchinson M.I."/>
            <person name="Powell A.J."/>
            <person name="Barry K."/>
            <person name="Miller A.N."/>
            <person name="Grigoriev I.V."/>
            <person name="Debuchy R."/>
            <person name="Gladieux P."/>
            <person name="Thoren M.H."/>
            <person name="Johannesson H."/>
        </authorList>
    </citation>
    <scope>NUCLEOTIDE SEQUENCE</scope>
    <source>
        <strain evidence="10">PSN4</strain>
    </source>
</reference>
<evidence type="ECO:0000256" key="8">
    <source>
        <dbReference type="SAM" id="SignalP"/>
    </source>
</evidence>
<evidence type="ECO:0000256" key="4">
    <source>
        <dbReference type="ARBA" id="ARBA00022723"/>
    </source>
</evidence>
<keyword evidence="5" id="KW-0560">Oxidoreductase</keyword>